<feature type="signal peptide" evidence="2">
    <location>
        <begin position="1"/>
        <end position="19"/>
    </location>
</feature>
<evidence type="ECO:0000313" key="4">
    <source>
        <dbReference type="Proteomes" id="UP000006852"/>
    </source>
</evidence>
<keyword evidence="2" id="KW-0732">Signal</keyword>
<dbReference type="PROSITE" id="PS51257">
    <property type="entry name" value="PROKAR_LIPOPROTEIN"/>
    <property type="match status" value="1"/>
</dbReference>
<feature type="compositionally biased region" description="Acidic residues" evidence="1">
    <location>
        <begin position="30"/>
        <end position="45"/>
    </location>
</feature>
<keyword evidence="4" id="KW-1185">Reference proteome</keyword>
<gene>
    <name evidence="3" type="ordered locus">Tresu_2369</name>
</gene>
<protein>
    <recommendedName>
        <fullName evidence="5">Lipoprotein</fullName>
    </recommendedName>
</protein>
<reference evidence="3 4" key="1">
    <citation type="journal article" date="2011" name="Stand. Genomic Sci.">
        <title>Complete genome sequence of Treponema succinifaciens type strain (6091).</title>
        <authorList>
            <person name="Han C."/>
            <person name="Gronow S."/>
            <person name="Teshima H."/>
            <person name="Lapidus A."/>
            <person name="Nolan M."/>
            <person name="Lucas S."/>
            <person name="Hammon N."/>
            <person name="Deshpande S."/>
            <person name="Cheng J.F."/>
            <person name="Zeytun A."/>
            <person name="Tapia R."/>
            <person name="Goodwin L."/>
            <person name="Pitluck S."/>
            <person name="Liolios K."/>
            <person name="Pagani I."/>
            <person name="Ivanova N."/>
            <person name="Mavromatis K."/>
            <person name="Mikhailova N."/>
            <person name="Huntemann M."/>
            <person name="Pati A."/>
            <person name="Chen A."/>
            <person name="Palaniappan K."/>
            <person name="Land M."/>
            <person name="Hauser L."/>
            <person name="Brambilla E.M."/>
            <person name="Rohde M."/>
            <person name="Goker M."/>
            <person name="Woyke T."/>
            <person name="Bristow J."/>
            <person name="Eisen J.A."/>
            <person name="Markowitz V."/>
            <person name="Hugenholtz P."/>
            <person name="Kyrpides N.C."/>
            <person name="Klenk H.P."/>
            <person name="Detter J.C."/>
        </authorList>
    </citation>
    <scope>NUCLEOTIDE SEQUENCE [LARGE SCALE GENOMIC DNA]</scope>
    <source>
        <strain evidence="4">ATCC 33096 / DSM 2489 / 6091</strain>
    </source>
</reference>
<proteinExistence type="predicted"/>
<name>F2NXM6_TRES6</name>
<sequence>MIKSKLVLAAFAAMSLALISCGSSPKEEPEIQEENVSENTAEESQDQQQISEDTEESNEATLSKIESSRQDAINAGAQNAAPDAFNAAEEEYNSVKAAMEQGEDVSARLKDLLARYQALKAYADAVAKKAKIDENGFASYAQNVYNDGSSIISELASSKDYGSDWNKKAVSADAKMTFVLKAAYKSLAQAERTEAFKAKRNADSIKCSVSRKADYDKFVANFKSGDQNYVTGNPEGAIANYTKAKEGFSSLYAQVSEARAQAQAAIEEAKKRVAESETNAQWADKEKPLGDEPVEGIEEADTQLLEADDFTKAENSEVEIEETIEEAAQEAE</sequence>
<dbReference type="GeneID" id="302999481"/>
<dbReference type="EMBL" id="CP002631">
    <property type="protein sequence ID" value="AEB15232.1"/>
    <property type="molecule type" value="Genomic_DNA"/>
</dbReference>
<dbReference type="KEGG" id="tsu:Tresu_2369"/>
<dbReference type="STRING" id="869209.Tresu_2369"/>
<feature type="compositionally biased region" description="Low complexity" evidence="1">
    <location>
        <begin position="72"/>
        <end position="85"/>
    </location>
</feature>
<dbReference type="OrthoDB" id="360317at2"/>
<organism evidence="3 4">
    <name type="scientific">Treponema succinifaciens (strain ATCC 33096 / DSM 2489 / 6091)</name>
    <dbReference type="NCBI Taxonomy" id="869209"/>
    <lineage>
        <taxon>Bacteria</taxon>
        <taxon>Pseudomonadati</taxon>
        <taxon>Spirochaetota</taxon>
        <taxon>Spirochaetia</taxon>
        <taxon>Spirochaetales</taxon>
        <taxon>Treponemataceae</taxon>
        <taxon>Treponema</taxon>
    </lineage>
</organism>
<evidence type="ECO:0000256" key="2">
    <source>
        <dbReference type="SAM" id="SignalP"/>
    </source>
</evidence>
<reference evidence="4" key="2">
    <citation type="submission" date="2011-04" db="EMBL/GenBank/DDBJ databases">
        <title>The complete genome of chromosome of Treponema succinifaciens DSM 2489.</title>
        <authorList>
            <person name="Lucas S."/>
            <person name="Copeland A."/>
            <person name="Lapidus A."/>
            <person name="Bruce D."/>
            <person name="Goodwin L."/>
            <person name="Pitluck S."/>
            <person name="Peters L."/>
            <person name="Kyrpides N."/>
            <person name="Mavromatis K."/>
            <person name="Ivanova N."/>
            <person name="Ovchinnikova G."/>
            <person name="Teshima H."/>
            <person name="Detter J.C."/>
            <person name="Tapia R."/>
            <person name="Han C."/>
            <person name="Land M."/>
            <person name="Hauser L."/>
            <person name="Markowitz V."/>
            <person name="Cheng J.-F."/>
            <person name="Hugenholtz P."/>
            <person name="Woyke T."/>
            <person name="Wu D."/>
            <person name="Gronow S."/>
            <person name="Wellnitz S."/>
            <person name="Brambilla E."/>
            <person name="Klenk H.-P."/>
            <person name="Eisen J.A."/>
        </authorList>
    </citation>
    <scope>NUCLEOTIDE SEQUENCE [LARGE SCALE GENOMIC DNA]</scope>
    <source>
        <strain evidence="4">ATCC 33096 / DSM 2489 / 6091</strain>
    </source>
</reference>
<dbReference type="HOGENOM" id="CLU_857757_0_0_12"/>
<dbReference type="Proteomes" id="UP000006852">
    <property type="component" value="Chromosome"/>
</dbReference>
<feature type="region of interest" description="Disordered" evidence="1">
    <location>
        <begin position="272"/>
        <end position="332"/>
    </location>
</feature>
<feature type="compositionally biased region" description="Acidic residues" evidence="1">
    <location>
        <begin position="316"/>
        <end position="332"/>
    </location>
</feature>
<evidence type="ECO:0000313" key="3">
    <source>
        <dbReference type="EMBL" id="AEB15232.1"/>
    </source>
</evidence>
<dbReference type="AlphaFoldDB" id="F2NXM6"/>
<evidence type="ECO:0000256" key="1">
    <source>
        <dbReference type="SAM" id="MobiDB-lite"/>
    </source>
</evidence>
<dbReference type="RefSeq" id="WP_013702484.1">
    <property type="nucleotide sequence ID" value="NC_015385.1"/>
</dbReference>
<accession>F2NXM6</accession>
<feature type="region of interest" description="Disordered" evidence="1">
    <location>
        <begin position="22"/>
        <end position="85"/>
    </location>
</feature>
<dbReference type="eggNOG" id="ENOG5031CFT">
    <property type="taxonomic scope" value="Bacteria"/>
</dbReference>
<feature type="compositionally biased region" description="Acidic residues" evidence="1">
    <location>
        <begin position="292"/>
        <end position="301"/>
    </location>
</feature>
<evidence type="ECO:0008006" key="5">
    <source>
        <dbReference type="Google" id="ProtNLM"/>
    </source>
</evidence>
<feature type="chain" id="PRO_5005676070" description="Lipoprotein" evidence="2">
    <location>
        <begin position="20"/>
        <end position="332"/>
    </location>
</feature>